<keyword evidence="6" id="KW-0675">Receptor</keyword>
<feature type="transmembrane region" description="Helical" evidence="6">
    <location>
        <begin position="230"/>
        <end position="247"/>
    </location>
</feature>
<keyword evidence="8" id="KW-1185">Reference proteome</keyword>
<sequence>MFDRTRAAIKLILYFSKCVGIMPFTIHWDDNILQFKLTKLSITISLFMSVFIVIPNCYSLYQLYVILIDIYQDAPVNVIVRCLINILNSVCHICTPVVLLKNRLNLNFVLNKLIQNFTCESKTNHLFYVILQIIIGFSQIILSSIIFILSYPEEEGIFNFFTYTSNLFAVYLMLLQFVNCLLLMKENLKLINSKILILATQNIQVKHQHLKKLLLQVGSLQRTICNSSDIISLIYSLPLLILVLQLFFWNLHMFYFCILKVIGYKIEGSIVFLLYALSYGSSELFLLTCTCQQVKQE</sequence>
<comment type="similarity">
    <text evidence="6">Belongs to the insect chemoreceptor superfamily. Gustatory receptor (GR) family.</text>
</comment>
<dbReference type="AlphaFoldDB" id="A0AAD8ERI7"/>
<dbReference type="GO" id="GO:0050909">
    <property type="term" value="P:sensory perception of taste"/>
    <property type="evidence" value="ECO:0007669"/>
    <property type="project" value="InterPro"/>
</dbReference>
<evidence type="ECO:0000256" key="6">
    <source>
        <dbReference type="RuleBase" id="RU363108"/>
    </source>
</evidence>
<comment type="subcellular location">
    <subcellularLocation>
        <location evidence="1 6">Cell membrane</location>
        <topology evidence="1 6">Multi-pass membrane protein</topology>
    </subcellularLocation>
</comment>
<evidence type="ECO:0000256" key="3">
    <source>
        <dbReference type="ARBA" id="ARBA00022692"/>
    </source>
</evidence>
<protein>
    <recommendedName>
        <fullName evidence="6">Gustatory receptor</fullName>
    </recommendedName>
</protein>
<dbReference type="Proteomes" id="UP001233999">
    <property type="component" value="Unassembled WGS sequence"/>
</dbReference>
<comment type="caution">
    <text evidence="6">Lacks conserved residue(s) required for the propagation of feature annotation.</text>
</comment>
<keyword evidence="6" id="KW-0807">Transducer</keyword>
<evidence type="ECO:0000256" key="2">
    <source>
        <dbReference type="ARBA" id="ARBA00022475"/>
    </source>
</evidence>
<reference evidence="7" key="1">
    <citation type="journal article" date="2023" name="IScience">
        <title>Live-bearing cockroach genome reveals convergent evolutionary mechanisms linked to viviparity in insects and beyond.</title>
        <authorList>
            <person name="Fouks B."/>
            <person name="Harrison M.C."/>
            <person name="Mikhailova A.A."/>
            <person name="Marchal E."/>
            <person name="English S."/>
            <person name="Carruthers M."/>
            <person name="Jennings E.C."/>
            <person name="Chiamaka E.L."/>
            <person name="Frigard R.A."/>
            <person name="Pippel M."/>
            <person name="Attardo G.M."/>
            <person name="Benoit J.B."/>
            <person name="Bornberg-Bauer E."/>
            <person name="Tobe S.S."/>
        </authorList>
    </citation>
    <scope>NUCLEOTIDE SEQUENCE</scope>
    <source>
        <strain evidence="7">Stay&amp;Tobe</strain>
    </source>
</reference>
<proteinExistence type="inferred from homology"/>
<name>A0AAD8ERI7_DIPPU</name>
<dbReference type="InterPro" id="IPR013604">
    <property type="entry name" value="7TM_chemorcpt"/>
</dbReference>
<feature type="transmembrane region" description="Helical" evidence="6">
    <location>
        <begin position="126"/>
        <end position="151"/>
    </location>
</feature>
<feature type="transmembrane region" description="Helical" evidence="6">
    <location>
        <begin position="163"/>
        <end position="184"/>
    </location>
</feature>
<evidence type="ECO:0000256" key="4">
    <source>
        <dbReference type="ARBA" id="ARBA00022989"/>
    </source>
</evidence>
<evidence type="ECO:0000256" key="5">
    <source>
        <dbReference type="ARBA" id="ARBA00023136"/>
    </source>
</evidence>
<reference evidence="7" key="2">
    <citation type="submission" date="2023-05" db="EMBL/GenBank/DDBJ databases">
        <authorList>
            <person name="Fouks B."/>
        </authorList>
    </citation>
    <scope>NUCLEOTIDE SEQUENCE</scope>
    <source>
        <strain evidence="7">Stay&amp;Tobe</strain>
        <tissue evidence="7">Testes</tissue>
    </source>
</reference>
<gene>
    <name evidence="7" type="ORF">L9F63_010395</name>
</gene>
<accession>A0AAD8ERI7</accession>
<feature type="transmembrane region" description="Helical" evidence="6">
    <location>
        <begin position="40"/>
        <end position="61"/>
    </location>
</feature>
<feature type="transmembrane region" description="Helical" evidence="6">
    <location>
        <begin position="7"/>
        <end position="28"/>
    </location>
</feature>
<keyword evidence="3 6" id="KW-0812">Transmembrane</keyword>
<dbReference type="GO" id="GO:0005886">
    <property type="term" value="C:plasma membrane"/>
    <property type="evidence" value="ECO:0007669"/>
    <property type="project" value="UniProtKB-SubCell"/>
</dbReference>
<organism evidence="7 8">
    <name type="scientific">Diploptera punctata</name>
    <name type="common">Pacific beetle cockroach</name>
    <dbReference type="NCBI Taxonomy" id="6984"/>
    <lineage>
        <taxon>Eukaryota</taxon>
        <taxon>Metazoa</taxon>
        <taxon>Ecdysozoa</taxon>
        <taxon>Arthropoda</taxon>
        <taxon>Hexapoda</taxon>
        <taxon>Insecta</taxon>
        <taxon>Pterygota</taxon>
        <taxon>Neoptera</taxon>
        <taxon>Polyneoptera</taxon>
        <taxon>Dictyoptera</taxon>
        <taxon>Blattodea</taxon>
        <taxon>Blaberoidea</taxon>
        <taxon>Blaberidae</taxon>
        <taxon>Diplopterinae</taxon>
        <taxon>Diploptera</taxon>
    </lineage>
</organism>
<keyword evidence="4 6" id="KW-1133">Transmembrane helix</keyword>
<evidence type="ECO:0000313" key="8">
    <source>
        <dbReference type="Proteomes" id="UP001233999"/>
    </source>
</evidence>
<dbReference type="GO" id="GO:0007165">
    <property type="term" value="P:signal transduction"/>
    <property type="evidence" value="ECO:0007669"/>
    <property type="project" value="UniProtKB-KW"/>
</dbReference>
<dbReference type="EMBL" id="JASPKZ010000831">
    <property type="protein sequence ID" value="KAJ9599127.1"/>
    <property type="molecule type" value="Genomic_DNA"/>
</dbReference>
<comment type="caution">
    <text evidence="7">The sequence shown here is derived from an EMBL/GenBank/DDBJ whole genome shotgun (WGS) entry which is preliminary data.</text>
</comment>
<evidence type="ECO:0000256" key="1">
    <source>
        <dbReference type="ARBA" id="ARBA00004651"/>
    </source>
</evidence>
<evidence type="ECO:0000313" key="7">
    <source>
        <dbReference type="EMBL" id="KAJ9599127.1"/>
    </source>
</evidence>
<keyword evidence="2 6" id="KW-1003">Cell membrane</keyword>
<keyword evidence="5 6" id="KW-0472">Membrane</keyword>
<dbReference type="Pfam" id="PF08395">
    <property type="entry name" value="7tm_7"/>
    <property type="match status" value="1"/>
</dbReference>
<comment type="function">
    <text evidence="6">Gustatory receptor which mediates acceptance or avoidance behavior, depending on its substrates.</text>
</comment>
<feature type="non-terminal residue" evidence="7">
    <location>
        <position position="297"/>
    </location>
</feature>